<organism evidence="1">
    <name type="scientific">Sporolactobacillus sp. Y61</name>
    <dbReference type="NCBI Taxonomy" id="3160863"/>
    <lineage>
        <taxon>Bacteria</taxon>
        <taxon>Bacillati</taxon>
        <taxon>Bacillota</taxon>
        <taxon>Bacilli</taxon>
        <taxon>Bacillales</taxon>
        <taxon>Sporolactobacillaceae</taxon>
        <taxon>Sporolactobacillus</taxon>
    </lineage>
</organism>
<name>A0AAU8IJ24_9BACL</name>
<accession>A0AAU8IJ24</accession>
<dbReference type="SUPFAM" id="SSF52317">
    <property type="entry name" value="Class I glutamine amidotransferase-like"/>
    <property type="match status" value="1"/>
</dbReference>
<protein>
    <submittedName>
        <fullName evidence="1">Gamma-glutamyl-gamma-aminobutyrate hydrolase family protein</fullName>
    </submittedName>
</protein>
<dbReference type="PANTHER" id="PTHR43235:SF1">
    <property type="entry name" value="GLUTAMINE AMIDOTRANSFERASE PB2B2.05-RELATED"/>
    <property type="match status" value="1"/>
</dbReference>
<sequence length="246" mass="27129">MGDRPVIGVTASFVKKTDFSLGPYTHRDYVTALLNADALPVILPIAPEETADAYLSLCDGIIFSGGGDVDPRFFGESPSLYLDTFITERDRIEFALMKKAVAAGKPILGICRGMQVLNVMYGGTLVQDLPTEWKNPLQHDQKVPRKKASHSVRLLSGSRLSALFDDKESLYVNSLHHQAIKKLAAGFRSAAVAPDGVIEAIEHETNDRILGVQWHPESMASGGDPMMCRLFRHFVSQCDRIKEKMV</sequence>
<proteinExistence type="predicted"/>
<dbReference type="RefSeq" id="WP_353949299.1">
    <property type="nucleotide sequence ID" value="NZ_CP159510.1"/>
</dbReference>
<dbReference type="GO" id="GO:0005829">
    <property type="term" value="C:cytosol"/>
    <property type="evidence" value="ECO:0007669"/>
    <property type="project" value="TreeGrafter"/>
</dbReference>
<dbReference type="GO" id="GO:0033969">
    <property type="term" value="F:gamma-glutamyl-gamma-aminobutyrate hydrolase activity"/>
    <property type="evidence" value="ECO:0007669"/>
    <property type="project" value="TreeGrafter"/>
</dbReference>
<dbReference type="EMBL" id="CP159510">
    <property type="protein sequence ID" value="XCJ18235.1"/>
    <property type="molecule type" value="Genomic_DNA"/>
</dbReference>
<dbReference type="PANTHER" id="PTHR43235">
    <property type="entry name" value="GLUTAMINE AMIDOTRANSFERASE PB2B2.05-RELATED"/>
    <property type="match status" value="1"/>
</dbReference>
<dbReference type="FunFam" id="3.40.50.880:FF:000030">
    <property type="entry name" value="Gamma-glutamyl-gamma-aminobutyrate hydrolase PuuD"/>
    <property type="match status" value="1"/>
</dbReference>
<gene>
    <name evidence="1" type="ORF">ABNN70_07300</name>
</gene>
<dbReference type="Pfam" id="PF07722">
    <property type="entry name" value="Peptidase_C26"/>
    <property type="match status" value="1"/>
</dbReference>
<keyword evidence="1" id="KW-0378">Hydrolase</keyword>
<dbReference type="AlphaFoldDB" id="A0AAU8IJ24"/>
<dbReference type="GO" id="GO:0006598">
    <property type="term" value="P:polyamine catabolic process"/>
    <property type="evidence" value="ECO:0007669"/>
    <property type="project" value="TreeGrafter"/>
</dbReference>
<dbReference type="PROSITE" id="PS51273">
    <property type="entry name" value="GATASE_TYPE_1"/>
    <property type="match status" value="1"/>
</dbReference>
<dbReference type="InterPro" id="IPR011697">
    <property type="entry name" value="Peptidase_C26"/>
</dbReference>
<dbReference type="CDD" id="cd01745">
    <property type="entry name" value="GATase1_2"/>
    <property type="match status" value="1"/>
</dbReference>
<evidence type="ECO:0000313" key="1">
    <source>
        <dbReference type="EMBL" id="XCJ18235.1"/>
    </source>
</evidence>
<dbReference type="Gene3D" id="3.40.50.880">
    <property type="match status" value="1"/>
</dbReference>
<dbReference type="InterPro" id="IPR029062">
    <property type="entry name" value="Class_I_gatase-like"/>
</dbReference>
<reference evidence="1" key="1">
    <citation type="submission" date="2024-06" db="EMBL/GenBank/DDBJ databases">
        <authorList>
            <person name="Fan A."/>
            <person name="Zhang F.Y."/>
            <person name="Zhang L."/>
        </authorList>
    </citation>
    <scope>NUCLEOTIDE SEQUENCE</scope>
    <source>
        <strain evidence="1">Y61</strain>
    </source>
</reference>
<dbReference type="InterPro" id="IPR044668">
    <property type="entry name" value="PuuD-like"/>
</dbReference>